<comment type="similarity">
    <text evidence="2 10">Belongs to the cytochrome c oxidase subunit 3 family.</text>
</comment>
<evidence type="ECO:0000256" key="11">
    <source>
        <dbReference type="SAM" id="Phobius"/>
    </source>
</evidence>
<dbReference type="SUPFAM" id="SSF81452">
    <property type="entry name" value="Cytochrome c oxidase subunit III-like"/>
    <property type="match status" value="1"/>
</dbReference>
<dbReference type="FunFam" id="1.20.120.80:FF:000003">
    <property type="entry name" value="Cytochrome c oxidase subunit 3"/>
    <property type="match status" value="1"/>
</dbReference>
<evidence type="ECO:0000313" key="14">
    <source>
        <dbReference type="Proteomes" id="UP000267187"/>
    </source>
</evidence>
<feature type="transmembrane region" description="Helical" evidence="11">
    <location>
        <begin position="40"/>
        <end position="59"/>
    </location>
</feature>
<evidence type="ECO:0000256" key="9">
    <source>
        <dbReference type="ARBA" id="ARBA00031625"/>
    </source>
</evidence>
<feature type="transmembrane region" description="Helical" evidence="11">
    <location>
        <begin position="228"/>
        <end position="255"/>
    </location>
</feature>
<dbReference type="GO" id="GO:0004129">
    <property type="term" value="F:cytochrome-c oxidase activity"/>
    <property type="evidence" value="ECO:0007669"/>
    <property type="project" value="UniProtKB-EC"/>
</dbReference>
<evidence type="ECO:0000256" key="2">
    <source>
        <dbReference type="ARBA" id="ARBA00010581"/>
    </source>
</evidence>
<evidence type="ECO:0000259" key="12">
    <source>
        <dbReference type="Pfam" id="PF00510"/>
    </source>
</evidence>
<evidence type="ECO:0000256" key="10">
    <source>
        <dbReference type="RuleBase" id="RU003376"/>
    </source>
</evidence>
<organism evidence="13 14">
    <name type="scientific">Umboniibacter marinipuniceus</name>
    <dbReference type="NCBI Taxonomy" id="569599"/>
    <lineage>
        <taxon>Bacteria</taxon>
        <taxon>Pseudomonadati</taxon>
        <taxon>Pseudomonadota</taxon>
        <taxon>Gammaproteobacteria</taxon>
        <taxon>Cellvibrionales</taxon>
        <taxon>Cellvibrionaceae</taxon>
        <taxon>Umboniibacter</taxon>
    </lineage>
</organism>
<dbReference type="RefSeq" id="WP_121875510.1">
    <property type="nucleotide sequence ID" value="NZ_REFJ01000001.1"/>
</dbReference>
<evidence type="ECO:0000256" key="5">
    <source>
        <dbReference type="ARBA" id="ARBA00022967"/>
    </source>
</evidence>
<evidence type="ECO:0000256" key="8">
    <source>
        <dbReference type="ARBA" id="ARBA00031400"/>
    </source>
</evidence>
<name>A0A3M0AAI6_9GAMM</name>
<dbReference type="PANTHER" id="PTHR11403:SF7">
    <property type="entry name" value="CYTOCHROME C OXIDASE SUBUNIT 3"/>
    <property type="match status" value="1"/>
</dbReference>
<dbReference type="InterPro" id="IPR024791">
    <property type="entry name" value="Cyt_c/ubiquinol_Oxase_su3"/>
</dbReference>
<feature type="transmembrane region" description="Helical" evidence="11">
    <location>
        <begin position="160"/>
        <end position="179"/>
    </location>
</feature>
<keyword evidence="14" id="KW-1185">Reference proteome</keyword>
<dbReference type="EMBL" id="REFJ01000001">
    <property type="protein sequence ID" value="RMA82163.1"/>
    <property type="molecule type" value="Genomic_DNA"/>
</dbReference>
<dbReference type="InterPro" id="IPR033945">
    <property type="entry name" value="Cyt_c_oxase_su3_dom"/>
</dbReference>
<dbReference type="InterPro" id="IPR013833">
    <property type="entry name" value="Cyt_c_oxidase_su3_a-hlx"/>
</dbReference>
<dbReference type="InterPro" id="IPR035973">
    <property type="entry name" value="Cyt_c_oxidase_su3-like_sf"/>
</dbReference>
<feature type="domain" description="Heme-copper oxidase subunit III family profile" evidence="12">
    <location>
        <begin position="160"/>
        <end position="294"/>
    </location>
</feature>
<dbReference type="Pfam" id="PF00510">
    <property type="entry name" value="COX3"/>
    <property type="match status" value="2"/>
</dbReference>
<dbReference type="OrthoDB" id="9810850at2"/>
<dbReference type="EC" id="7.1.1.9" evidence="3"/>
<feature type="domain" description="Heme-copper oxidase subunit III family profile" evidence="12">
    <location>
        <begin position="7"/>
        <end position="103"/>
    </location>
</feature>
<dbReference type="AlphaFoldDB" id="A0A3M0AAI6"/>
<dbReference type="PANTHER" id="PTHR11403">
    <property type="entry name" value="CYTOCHROME C OXIDASE SUBUNIT III"/>
    <property type="match status" value="1"/>
</dbReference>
<evidence type="ECO:0000256" key="4">
    <source>
        <dbReference type="ARBA" id="ARBA00022692"/>
    </source>
</evidence>
<keyword evidence="5" id="KW-1278">Translocase</keyword>
<comment type="subcellular location">
    <subcellularLocation>
        <location evidence="10">Cell membrane</location>
        <topology evidence="10">Multi-pass membrane protein</topology>
    </subcellularLocation>
    <subcellularLocation>
        <location evidence="1">Membrane</location>
        <topology evidence="1">Multi-pass membrane protein</topology>
    </subcellularLocation>
</comment>
<proteinExistence type="inferred from homology"/>
<evidence type="ECO:0000256" key="3">
    <source>
        <dbReference type="ARBA" id="ARBA00012949"/>
    </source>
</evidence>
<evidence type="ECO:0000313" key="13">
    <source>
        <dbReference type="EMBL" id="RMA82163.1"/>
    </source>
</evidence>
<feature type="transmembrane region" description="Helical" evidence="11">
    <location>
        <begin position="191"/>
        <end position="208"/>
    </location>
</feature>
<feature type="transmembrane region" description="Helical" evidence="11">
    <location>
        <begin position="79"/>
        <end position="104"/>
    </location>
</feature>
<dbReference type="GO" id="GO:0019646">
    <property type="term" value="P:aerobic electron transport chain"/>
    <property type="evidence" value="ECO:0007669"/>
    <property type="project" value="InterPro"/>
</dbReference>
<accession>A0A3M0AAI6</accession>
<dbReference type="GO" id="GO:0005886">
    <property type="term" value="C:plasma membrane"/>
    <property type="evidence" value="ECO:0007669"/>
    <property type="project" value="UniProtKB-SubCell"/>
</dbReference>
<sequence length="296" mass="33246">MSAEGTYYVPEQSKLPILASLALFLTVFGAGLWLNGSSNGPWVFAFGGLFFSGVLYSWFATAARENLAGMNSAQLKRSYVWGMGWFIFSEVMFFAAFFGALFYVRAFALPWLGGEGDKAVTNELWNGFQATWPLMVTPDQAANGDSAIFKGPGEVIPWNGLPLLNTILLLLSSVTVHFAHHALKHDQRKKFHNWLIATLILGVAFLFFQAEEYWVAYTQLGLTLDSGIYGSTFFLLTGFHGLHVTLGTFMLFVQLVRSYRGHFKADDHFGFEASSWYWHFVDVVWVGLFIFVYVLV</sequence>
<dbReference type="Proteomes" id="UP000267187">
    <property type="component" value="Unassembled WGS sequence"/>
</dbReference>
<dbReference type="CDD" id="cd01665">
    <property type="entry name" value="Cyt_c_Oxidase_III"/>
    <property type="match status" value="1"/>
</dbReference>
<keyword evidence="6 11" id="KW-1133">Transmembrane helix</keyword>
<dbReference type="Gene3D" id="1.10.287.70">
    <property type="match status" value="1"/>
</dbReference>
<keyword evidence="4 10" id="KW-0812">Transmembrane</keyword>
<feature type="transmembrane region" description="Helical" evidence="11">
    <location>
        <begin position="276"/>
        <end position="295"/>
    </location>
</feature>
<gene>
    <name evidence="13" type="ORF">DFR27_0110</name>
</gene>
<evidence type="ECO:0000256" key="1">
    <source>
        <dbReference type="ARBA" id="ARBA00004141"/>
    </source>
</evidence>
<dbReference type="InterPro" id="IPR000298">
    <property type="entry name" value="Cyt_c_oxidase-like_su3"/>
</dbReference>
<protein>
    <recommendedName>
        <fullName evidence="3">cytochrome-c oxidase</fullName>
        <ecNumber evidence="3">7.1.1.9</ecNumber>
    </recommendedName>
    <alternativeName>
        <fullName evidence="8">Cytochrome aa3 subunit 3</fullName>
    </alternativeName>
    <alternativeName>
        <fullName evidence="9">Cytochrome c oxidase polypeptide III</fullName>
    </alternativeName>
</protein>
<evidence type="ECO:0000256" key="7">
    <source>
        <dbReference type="ARBA" id="ARBA00023136"/>
    </source>
</evidence>
<dbReference type="Gene3D" id="1.20.120.80">
    <property type="entry name" value="Cytochrome c oxidase, subunit III, four-helix bundle"/>
    <property type="match status" value="1"/>
</dbReference>
<feature type="transmembrane region" description="Helical" evidence="11">
    <location>
        <begin position="15"/>
        <end position="34"/>
    </location>
</feature>
<keyword evidence="7 11" id="KW-0472">Membrane</keyword>
<comment type="caution">
    <text evidence="13">The sequence shown here is derived from an EMBL/GenBank/DDBJ whole genome shotgun (WGS) entry which is preliminary data.</text>
</comment>
<reference evidence="13 14" key="1">
    <citation type="submission" date="2018-10" db="EMBL/GenBank/DDBJ databases">
        <title>Genomic Encyclopedia of Type Strains, Phase IV (KMG-IV): sequencing the most valuable type-strain genomes for metagenomic binning, comparative biology and taxonomic classification.</title>
        <authorList>
            <person name="Goeker M."/>
        </authorList>
    </citation>
    <scope>NUCLEOTIDE SEQUENCE [LARGE SCALE GENOMIC DNA]</scope>
    <source>
        <strain evidence="13 14">DSM 25080</strain>
    </source>
</reference>
<evidence type="ECO:0000256" key="6">
    <source>
        <dbReference type="ARBA" id="ARBA00022989"/>
    </source>
</evidence>